<evidence type="ECO:0000313" key="3">
    <source>
        <dbReference type="Proteomes" id="UP001107558"/>
    </source>
</evidence>
<dbReference type="Proteomes" id="UP001107558">
    <property type="component" value="Chromosome 3"/>
</dbReference>
<reference evidence="2" key="1">
    <citation type="submission" date="2021-03" db="EMBL/GenBank/DDBJ databases">
        <title>Chromosome level genome of the anhydrobiotic midge Polypedilum vanderplanki.</title>
        <authorList>
            <person name="Yoshida Y."/>
            <person name="Kikawada T."/>
            <person name="Gusev O."/>
        </authorList>
    </citation>
    <scope>NUCLEOTIDE SEQUENCE</scope>
    <source>
        <strain evidence="2">NIAS01</strain>
        <tissue evidence="2">Whole body or cell culture</tissue>
    </source>
</reference>
<sequence length="189" mass="20691">MNTVLIVLSCIIAVTLAQSCNNCGPPQDPVSPCGVPDCSLPENHQNHALFPHPDPNFYYQCYPHNIAQGWQPIVRQCACGTVFNPHIHPRRCTFWWESTWFPICNWQSPPVLAPCPPWCPDCEGNGTPPPLDPPVTPAPPVTPPPINPPPGEPPCVCPPPDNCPPCVWWPCVPCVPPPCFCGNNNNRIG</sequence>
<keyword evidence="3" id="KW-1185">Reference proteome</keyword>
<proteinExistence type="predicted"/>
<organism evidence="2 3">
    <name type="scientific">Polypedilum vanderplanki</name>
    <name type="common">Sleeping chironomid midge</name>
    <dbReference type="NCBI Taxonomy" id="319348"/>
    <lineage>
        <taxon>Eukaryota</taxon>
        <taxon>Metazoa</taxon>
        <taxon>Ecdysozoa</taxon>
        <taxon>Arthropoda</taxon>
        <taxon>Hexapoda</taxon>
        <taxon>Insecta</taxon>
        <taxon>Pterygota</taxon>
        <taxon>Neoptera</taxon>
        <taxon>Endopterygota</taxon>
        <taxon>Diptera</taxon>
        <taxon>Nematocera</taxon>
        <taxon>Chironomoidea</taxon>
        <taxon>Chironomidae</taxon>
        <taxon>Chironominae</taxon>
        <taxon>Polypedilum</taxon>
        <taxon>Polypedilum</taxon>
    </lineage>
</organism>
<accession>A0A9J6BNR4</accession>
<name>A0A9J6BNR4_POLVA</name>
<keyword evidence="1" id="KW-0732">Signal</keyword>
<evidence type="ECO:0000256" key="1">
    <source>
        <dbReference type="SAM" id="SignalP"/>
    </source>
</evidence>
<evidence type="ECO:0000313" key="2">
    <source>
        <dbReference type="EMBL" id="KAG5671054.1"/>
    </source>
</evidence>
<protein>
    <submittedName>
        <fullName evidence="2">Uncharacterized protein</fullName>
    </submittedName>
</protein>
<feature type="signal peptide" evidence="1">
    <location>
        <begin position="1"/>
        <end position="17"/>
    </location>
</feature>
<comment type="caution">
    <text evidence="2">The sequence shown here is derived from an EMBL/GenBank/DDBJ whole genome shotgun (WGS) entry which is preliminary data.</text>
</comment>
<dbReference type="AlphaFoldDB" id="A0A9J6BNR4"/>
<feature type="chain" id="PRO_5039913583" evidence="1">
    <location>
        <begin position="18"/>
        <end position="189"/>
    </location>
</feature>
<dbReference type="EMBL" id="JADBJN010000003">
    <property type="protein sequence ID" value="KAG5671054.1"/>
    <property type="molecule type" value="Genomic_DNA"/>
</dbReference>
<gene>
    <name evidence="2" type="ORF">PVAND_001272</name>
</gene>